<reference evidence="5 6" key="1">
    <citation type="submission" date="2024-08" db="EMBL/GenBank/DDBJ databases">
        <title>Halobellus sp. MBLA0158 whole genome sequence.</title>
        <authorList>
            <person name="Hwang C.Y."/>
            <person name="Cho E.-S."/>
            <person name="Seo M.-J."/>
        </authorList>
    </citation>
    <scope>NUCLEOTIDE SEQUENCE [LARGE SCALE GENOMIC DNA]</scope>
    <source>
        <strain evidence="5 6">MBLA0158</strain>
    </source>
</reference>
<organism evidence="5 6">
    <name type="scientific">Halobellus rubicundus</name>
    <dbReference type="NCBI Taxonomy" id="2996466"/>
    <lineage>
        <taxon>Archaea</taxon>
        <taxon>Methanobacteriati</taxon>
        <taxon>Methanobacteriota</taxon>
        <taxon>Stenosarchaea group</taxon>
        <taxon>Halobacteria</taxon>
        <taxon>Halobacteriales</taxon>
        <taxon>Haloferacaceae</taxon>
        <taxon>Halobellus</taxon>
    </lineage>
</organism>
<feature type="compositionally biased region" description="Acidic residues" evidence="3">
    <location>
        <begin position="66"/>
        <end position="81"/>
    </location>
</feature>
<dbReference type="CDD" id="cd04301">
    <property type="entry name" value="NAT_SF"/>
    <property type="match status" value="1"/>
</dbReference>
<dbReference type="PANTHER" id="PTHR43072:SF23">
    <property type="entry name" value="UPF0039 PROTEIN C11D3.02C"/>
    <property type="match status" value="1"/>
</dbReference>
<name>A0ABD5MD46_9EURY</name>
<keyword evidence="1" id="KW-0808">Transferase</keyword>
<gene>
    <name evidence="5" type="ORF">OS889_05960</name>
</gene>
<dbReference type="SUPFAM" id="SSF55729">
    <property type="entry name" value="Acyl-CoA N-acyltransferases (Nat)"/>
    <property type="match status" value="1"/>
</dbReference>
<feature type="region of interest" description="Disordered" evidence="3">
    <location>
        <begin position="62"/>
        <end position="92"/>
    </location>
</feature>
<evidence type="ECO:0000313" key="6">
    <source>
        <dbReference type="Proteomes" id="UP001570511"/>
    </source>
</evidence>
<dbReference type="Proteomes" id="UP001570511">
    <property type="component" value="Unassembled WGS sequence"/>
</dbReference>
<evidence type="ECO:0000256" key="2">
    <source>
        <dbReference type="ARBA" id="ARBA00023315"/>
    </source>
</evidence>
<dbReference type="Pfam" id="PF00583">
    <property type="entry name" value="Acetyltransf_1"/>
    <property type="match status" value="1"/>
</dbReference>
<evidence type="ECO:0000256" key="3">
    <source>
        <dbReference type="SAM" id="MobiDB-lite"/>
    </source>
</evidence>
<feature type="domain" description="N-acetyltransferase" evidence="4">
    <location>
        <begin position="49"/>
        <end position="196"/>
    </location>
</feature>
<dbReference type="GO" id="GO:0016746">
    <property type="term" value="F:acyltransferase activity"/>
    <property type="evidence" value="ECO:0007669"/>
    <property type="project" value="UniProtKB-KW"/>
</dbReference>
<keyword evidence="6" id="KW-1185">Reference proteome</keyword>
<keyword evidence="2" id="KW-0012">Acyltransferase</keyword>
<dbReference type="Gene3D" id="3.40.630.30">
    <property type="match status" value="1"/>
</dbReference>
<dbReference type="AlphaFoldDB" id="A0ABD5MD46"/>
<evidence type="ECO:0000259" key="4">
    <source>
        <dbReference type="PROSITE" id="PS51186"/>
    </source>
</evidence>
<dbReference type="EMBL" id="JBGNYA010000001">
    <property type="protein sequence ID" value="MFA1610549.1"/>
    <property type="molecule type" value="Genomic_DNA"/>
</dbReference>
<dbReference type="PANTHER" id="PTHR43072">
    <property type="entry name" value="N-ACETYLTRANSFERASE"/>
    <property type="match status" value="1"/>
</dbReference>
<protein>
    <submittedName>
        <fullName evidence="5">N-acetyltransferase family protein</fullName>
    </submittedName>
</protein>
<dbReference type="RefSeq" id="WP_372388174.1">
    <property type="nucleotide sequence ID" value="NZ_JBGNYA010000001.1"/>
</dbReference>
<evidence type="ECO:0000256" key="1">
    <source>
        <dbReference type="ARBA" id="ARBA00022679"/>
    </source>
</evidence>
<proteinExistence type="predicted"/>
<sequence length="217" mass="24691">MRDDADGHVRLRPATPDDAAAVRRIYAPYVRDSPATFRTEVPAVAEVRAKIREKRDADEYPWYVAVDDDDAESDAEDDENDPRDGTGDSEAESRIVGYAYGSQLRERPAYRWAVETSVYVDREAHRSGIGTRLYDRLLDTLRRQGYCAAYAALGMPNPESEAFHERRGFERVGRFPAAGFKLDGWHDVVWYHRRLREPEGEPAEPRPVSAVDGAFRD</sequence>
<evidence type="ECO:0000313" key="5">
    <source>
        <dbReference type="EMBL" id="MFA1610549.1"/>
    </source>
</evidence>
<comment type="caution">
    <text evidence="5">The sequence shown here is derived from an EMBL/GenBank/DDBJ whole genome shotgun (WGS) entry which is preliminary data.</text>
</comment>
<dbReference type="InterPro" id="IPR016181">
    <property type="entry name" value="Acyl_CoA_acyltransferase"/>
</dbReference>
<dbReference type="InterPro" id="IPR000182">
    <property type="entry name" value="GNAT_dom"/>
</dbReference>
<accession>A0ABD5MD46</accession>
<dbReference type="PROSITE" id="PS51186">
    <property type="entry name" value="GNAT"/>
    <property type="match status" value="1"/>
</dbReference>